<feature type="compositionally biased region" description="Basic residues" evidence="1">
    <location>
        <begin position="1"/>
        <end position="10"/>
    </location>
</feature>
<keyword evidence="2" id="KW-1133">Transmembrane helix</keyword>
<sequence>MSPGGRRGRRSGGWPRGFAARRAARSGRGRDGGSTAIEAAIVAPAVVALILVAVVAGRMQTAGGTVEAAARSAARAASMARAGDMDAAAKASAADSMRQQGVHCRTSKVTVEKKKRTSQGVTWETVEVTVSCQVYLGDLIGGPDLFPKTLTGWFASVVDRYRGQ</sequence>
<dbReference type="Proteomes" id="UP001432222">
    <property type="component" value="Chromosome"/>
</dbReference>
<dbReference type="RefSeq" id="WP_328953929.1">
    <property type="nucleotide sequence ID" value="NZ_CP108110.1"/>
</dbReference>
<feature type="compositionally biased region" description="Low complexity" evidence="1">
    <location>
        <begin position="12"/>
        <end position="21"/>
    </location>
</feature>
<protein>
    <submittedName>
        <fullName evidence="4">Pilus assembly protein</fullName>
    </submittedName>
</protein>
<dbReference type="EMBL" id="CP108110">
    <property type="protein sequence ID" value="WUQ82886.1"/>
    <property type="molecule type" value="Genomic_DNA"/>
</dbReference>
<proteinExistence type="predicted"/>
<feature type="transmembrane region" description="Helical" evidence="2">
    <location>
        <begin position="35"/>
        <end position="56"/>
    </location>
</feature>
<evidence type="ECO:0000256" key="2">
    <source>
        <dbReference type="SAM" id="Phobius"/>
    </source>
</evidence>
<accession>A0ABZ1TVC1</accession>
<gene>
    <name evidence="4" type="ORF">OHA16_07800</name>
</gene>
<keyword evidence="5" id="KW-1185">Reference proteome</keyword>
<keyword evidence="2" id="KW-0812">Transmembrane</keyword>
<keyword evidence="2" id="KW-0472">Membrane</keyword>
<feature type="domain" description="TadE-like" evidence="3">
    <location>
        <begin position="33"/>
        <end position="75"/>
    </location>
</feature>
<dbReference type="InterPro" id="IPR012495">
    <property type="entry name" value="TadE-like_dom"/>
</dbReference>
<evidence type="ECO:0000256" key="1">
    <source>
        <dbReference type="SAM" id="MobiDB-lite"/>
    </source>
</evidence>
<reference evidence="4" key="1">
    <citation type="submission" date="2022-10" db="EMBL/GenBank/DDBJ databases">
        <title>The complete genomes of actinobacterial strains from the NBC collection.</title>
        <authorList>
            <person name="Joergensen T.S."/>
            <person name="Alvarez Arevalo M."/>
            <person name="Sterndorff E.B."/>
            <person name="Faurdal D."/>
            <person name="Vuksanovic O."/>
            <person name="Mourched A.-S."/>
            <person name="Charusanti P."/>
            <person name="Shaw S."/>
            <person name="Blin K."/>
            <person name="Weber T."/>
        </authorList>
    </citation>
    <scope>NUCLEOTIDE SEQUENCE</scope>
    <source>
        <strain evidence="4">NBC_00222</strain>
    </source>
</reference>
<evidence type="ECO:0000313" key="5">
    <source>
        <dbReference type="Proteomes" id="UP001432222"/>
    </source>
</evidence>
<name>A0ABZ1TVC1_9ACTN</name>
<organism evidence="4 5">
    <name type="scientific">Kitasatospora purpeofusca</name>
    <dbReference type="NCBI Taxonomy" id="67352"/>
    <lineage>
        <taxon>Bacteria</taxon>
        <taxon>Bacillati</taxon>
        <taxon>Actinomycetota</taxon>
        <taxon>Actinomycetes</taxon>
        <taxon>Kitasatosporales</taxon>
        <taxon>Streptomycetaceae</taxon>
        <taxon>Kitasatospora</taxon>
    </lineage>
</organism>
<evidence type="ECO:0000313" key="4">
    <source>
        <dbReference type="EMBL" id="WUQ82886.1"/>
    </source>
</evidence>
<dbReference type="Pfam" id="PF07811">
    <property type="entry name" value="TadE"/>
    <property type="match status" value="1"/>
</dbReference>
<evidence type="ECO:0000259" key="3">
    <source>
        <dbReference type="Pfam" id="PF07811"/>
    </source>
</evidence>
<feature type="region of interest" description="Disordered" evidence="1">
    <location>
        <begin position="1"/>
        <end position="32"/>
    </location>
</feature>